<keyword evidence="12" id="KW-1185">Reference proteome</keyword>
<keyword evidence="3" id="KW-0511">Multifunctional enzyme</keyword>
<evidence type="ECO:0000256" key="3">
    <source>
        <dbReference type="ARBA" id="ARBA00023268"/>
    </source>
</evidence>
<evidence type="ECO:0000256" key="9">
    <source>
        <dbReference type="HAMAP-Rule" id="MF_01401"/>
    </source>
</evidence>
<dbReference type="GO" id="GO:0005737">
    <property type="term" value="C:cytoplasm"/>
    <property type="evidence" value="ECO:0007669"/>
    <property type="project" value="TreeGrafter"/>
</dbReference>
<evidence type="ECO:0000259" key="10">
    <source>
        <dbReference type="PROSITE" id="PS51790"/>
    </source>
</evidence>
<dbReference type="STRING" id="1604334.SAMN05421546_1962"/>
<dbReference type="AlphaFoldDB" id="A0A1N6W4T0"/>
<name>A0A1N6W4T0_9GAMM</name>
<dbReference type="GO" id="GO:0033744">
    <property type="term" value="F:L-methionine:thioredoxin-disulfide S-oxidoreductase activity"/>
    <property type="evidence" value="ECO:0007669"/>
    <property type="project" value="RHEA"/>
</dbReference>
<dbReference type="PROSITE" id="PS00194">
    <property type="entry name" value="THIOREDOXIN_1"/>
    <property type="match status" value="1"/>
</dbReference>
<accession>A0A1N6W4T0</accession>
<dbReference type="Gene3D" id="2.170.150.20">
    <property type="entry name" value="Peptide methionine sulfoxide reductase"/>
    <property type="match status" value="1"/>
</dbReference>
<dbReference type="Pfam" id="PF01625">
    <property type="entry name" value="PMSR"/>
    <property type="match status" value="1"/>
</dbReference>
<comment type="catalytic activity">
    <reaction evidence="8 9">
        <text>[thioredoxin]-disulfide + L-methionine + H2O = L-methionine (S)-S-oxide + [thioredoxin]-dithiol</text>
        <dbReference type="Rhea" id="RHEA:19993"/>
        <dbReference type="Rhea" id="RHEA-COMP:10698"/>
        <dbReference type="Rhea" id="RHEA-COMP:10700"/>
        <dbReference type="ChEBI" id="CHEBI:15377"/>
        <dbReference type="ChEBI" id="CHEBI:29950"/>
        <dbReference type="ChEBI" id="CHEBI:50058"/>
        <dbReference type="ChEBI" id="CHEBI:57844"/>
        <dbReference type="ChEBI" id="CHEBI:58772"/>
        <dbReference type="EC" id="1.8.4.11"/>
    </reaction>
</comment>
<dbReference type="PANTHER" id="PTHR42799">
    <property type="entry name" value="MITOCHONDRIAL PEPTIDE METHIONINE SULFOXIDE REDUCTASE"/>
    <property type="match status" value="1"/>
</dbReference>
<dbReference type="SUPFAM" id="SSF55068">
    <property type="entry name" value="Peptide methionine sulfoxide reductase"/>
    <property type="match status" value="1"/>
</dbReference>
<comment type="similarity">
    <text evidence="1 9">Belongs to the MsrA Met sulfoxide reductase family.</text>
</comment>
<dbReference type="InterPro" id="IPR036509">
    <property type="entry name" value="Met_Sox_Rdtase_MsrA_sf"/>
</dbReference>
<keyword evidence="4" id="KW-0676">Redox-active center</keyword>
<evidence type="ECO:0000313" key="12">
    <source>
        <dbReference type="Proteomes" id="UP000241788"/>
    </source>
</evidence>
<feature type="active site" evidence="9">
    <location>
        <position position="55"/>
    </location>
</feature>
<dbReference type="InterPro" id="IPR036249">
    <property type="entry name" value="Thioredoxin-like_sf"/>
</dbReference>
<dbReference type="NCBIfam" id="TIGR00401">
    <property type="entry name" value="msrA"/>
    <property type="match status" value="1"/>
</dbReference>
<dbReference type="Gene3D" id="3.30.1060.10">
    <property type="entry name" value="Peptide methionine sulphoxide reductase MsrA"/>
    <property type="match status" value="1"/>
</dbReference>
<dbReference type="EMBL" id="FTLW01000004">
    <property type="protein sequence ID" value="SIQ84946.1"/>
    <property type="molecule type" value="Genomic_DNA"/>
</dbReference>
<dbReference type="Gene3D" id="3.40.30.10">
    <property type="entry name" value="Glutaredoxin"/>
    <property type="match status" value="1"/>
</dbReference>
<dbReference type="PANTHER" id="PTHR42799:SF2">
    <property type="entry name" value="MITOCHONDRIAL PEPTIDE METHIONINE SULFOXIDE REDUCTASE"/>
    <property type="match status" value="1"/>
</dbReference>
<proteinExistence type="inferred from homology"/>
<evidence type="ECO:0000256" key="1">
    <source>
        <dbReference type="ARBA" id="ARBA00005591"/>
    </source>
</evidence>
<dbReference type="PROSITE" id="PS51790">
    <property type="entry name" value="MSRB"/>
    <property type="match status" value="1"/>
</dbReference>
<dbReference type="GO" id="GO:0034599">
    <property type="term" value="P:cellular response to oxidative stress"/>
    <property type="evidence" value="ECO:0007669"/>
    <property type="project" value="TreeGrafter"/>
</dbReference>
<dbReference type="InterPro" id="IPR050162">
    <property type="entry name" value="MsrA_MetSO_reductase"/>
</dbReference>
<dbReference type="Pfam" id="PF01641">
    <property type="entry name" value="SelR"/>
    <property type="match status" value="1"/>
</dbReference>
<comment type="function">
    <text evidence="5 9">Has an important function as a repair enzyme for proteins that have been inactivated by oxidation. Catalyzes the reversible oxidation-reduction of methionine sulfoxide in proteins to methionine.</text>
</comment>
<dbReference type="InterPro" id="IPR011057">
    <property type="entry name" value="Mss4-like_sf"/>
</dbReference>
<gene>
    <name evidence="9" type="primary">msrA</name>
    <name evidence="11" type="ORF">SAMN05421546_1962</name>
</gene>
<dbReference type="Pfam" id="PF13098">
    <property type="entry name" value="Thioredoxin_2"/>
    <property type="match status" value="1"/>
</dbReference>
<evidence type="ECO:0000256" key="6">
    <source>
        <dbReference type="ARBA" id="ARBA00047806"/>
    </source>
</evidence>
<dbReference type="GO" id="GO:0008113">
    <property type="term" value="F:peptide-methionine (S)-S-oxide reductase activity"/>
    <property type="evidence" value="ECO:0007669"/>
    <property type="project" value="UniProtKB-UniRule"/>
</dbReference>
<sequence>MAMKTVNLIAVIVTLVVAGLLAMFVLRPPAATPLLSSGEKHMSADVQSIVFGMGCFWGAEKRLSAIPGVVDVESGYANGDASKTSYDDVLELERQIKRGRSEARNHAEVIKVSFDPKKVELATILAAFWENHDPTQVDGQGNDIGTNYRSAIYTSTPEQQALAEQTRDIYQQSLTREGFGKIATEIAPLKNYTRAEEYHQDYLVKNPNGYCGLGGTGVKYAMDGSGGQAHPALDPATLNAERQLIVFEAETCPYCEKFKNDVLSKWKADVPVATTLSAQPPKGWTLEKALFATPTIVLFKNGREVSRYTGYNGEQQAFWKWLGFQLLTPAQQRIAFEQGTEVPGSGSHLDEKRPGFYVDPITGANLFRSDAKFESGTGWPSFFNPVEGALELRVDNSHGMRRVEVLSKSSGIHLGHVFDDGPPPTGKRYCINGNVLKFVPDEAVAKQ</sequence>
<evidence type="ECO:0000256" key="7">
    <source>
        <dbReference type="ARBA" id="ARBA00048488"/>
    </source>
</evidence>
<dbReference type="InterPro" id="IPR017937">
    <property type="entry name" value="Thioredoxin_CS"/>
</dbReference>
<dbReference type="HAMAP" id="MF_01401">
    <property type="entry name" value="MsrA"/>
    <property type="match status" value="1"/>
</dbReference>
<dbReference type="SUPFAM" id="SSF52833">
    <property type="entry name" value="Thioredoxin-like"/>
    <property type="match status" value="1"/>
</dbReference>
<evidence type="ECO:0000313" key="11">
    <source>
        <dbReference type="EMBL" id="SIQ84946.1"/>
    </source>
</evidence>
<dbReference type="Proteomes" id="UP000241788">
    <property type="component" value="Unassembled WGS sequence"/>
</dbReference>
<organism evidence="11 12">
    <name type="scientific">Solilutibacter tolerans</name>
    <dbReference type="NCBI Taxonomy" id="1604334"/>
    <lineage>
        <taxon>Bacteria</taxon>
        <taxon>Pseudomonadati</taxon>
        <taxon>Pseudomonadota</taxon>
        <taxon>Gammaproteobacteria</taxon>
        <taxon>Lysobacterales</taxon>
        <taxon>Lysobacteraceae</taxon>
        <taxon>Solilutibacter</taxon>
    </lineage>
</organism>
<evidence type="ECO:0000256" key="4">
    <source>
        <dbReference type="ARBA" id="ARBA00023284"/>
    </source>
</evidence>
<reference evidence="12" key="1">
    <citation type="submission" date="2017-01" db="EMBL/GenBank/DDBJ databases">
        <authorList>
            <person name="Varghese N."/>
            <person name="Submissions S."/>
        </authorList>
    </citation>
    <scope>NUCLEOTIDE SEQUENCE [LARGE SCALE GENOMIC DNA]</scope>
    <source>
        <strain evidence="12">UM1</strain>
    </source>
</reference>
<evidence type="ECO:0000256" key="2">
    <source>
        <dbReference type="ARBA" id="ARBA00023002"/>
    </source>
</evidence>
<dbReference type="InterPro" id="IPR002569">
    <property type="entry name" value="Met_Sox_Rdtase_MsrA_dom"/>
</dbReference>
<keyword evidence="2 9" id="KW-0560">Oxidoreductase</keyword>
<evidence type="ECO:0000256" key="8">
    <source>
        <dbReference type="ARBA" id="ARBA00048782"/>
    </source>
</evidence>
<comment type="catalytic activity">
    <reaction evidence="6 9">
        <text>L-methionyl-[protein] + [thioredoxin]-disulfide + H2O = L-methionyl-(S)-S-oxide-[protein] + [thioredoxin]-dithiol</text>
        <dbReference type="Rhea" id="RHEA:14217"/>
        <dbReference type="Rhea" id="RHEA-COMP:10698"/>
        <dbReference type="Rhea" id="RHEA-COMP:10700"/>
        <dbReference type="Rhea" id="RHEA-COMP:12313"/>
        <dbReference type="Rhea" id="RHEA-COMP:12315"/>
        <dbReference type="ChEBI" id="CHEBI:15377"/>
        <dbReference type="ChEBI" id="CHEBI:16044"/>
        <dbReference type="ChEBI" id="CHEBI:29950"/>
        <dbReference type="ChEBI" id="CHEBI:44120"/>
        <dbReference type="ChEBI" id="CHEBI:50058"/>
        <dbReference type="EC" id="1.8.4.11"/>
    </reaction>
</comment>
<dbReference type="GO" id="GO:0033743">
    <property type="term" value="F:peptide-methionine (R)-S-oxide reductase activity"/>
    <property type="evidence" value="ECO:0007669"/>
    <property type="project" value="UniProtKB-EC"/>
</dbReference>
<dbReference type="EC" id="1.8.4.11" evidence="9"/>
<dbReference type="NCBIfam" id="TIGR00357">
    <property type="entry name" value="peptide-methionine (R)-S-oxide reductase MsrB"/>
    <property type="match status" value="1"/>
</dbReference>
<feature type="domain" description="MsrB" evidence="10">
    <location>
        <begin position="320"/>
        <end position="441"/>
    </location>
</feature>
<dbReference type="SUPFAM" id="SSF51316">
    <property type="entry name" value="Mss4-like"/>
    <property type="match status" value="1"/>
</dbReference>
<dbReference type="InterPro" id="IPR012336">
    <property type="entry name" value="Thioredoxin-like_fold"/>
</dbReference>
<protein>
    <recommendedName>
        <fullName evidence="9">Peptide methionine sulfoxide reductase MsrA</fullName>
        <shortName evidence="9">Protein-methionine-S-oxide reductase</shortName>
        <ecNumber evidence="9">1.8.4.11</ecNumber>
    </recommendedName>
    <alternativeName>
        <fullName evidence="9">Peptide-methionine (S)-S-oxide reductase</fullName>
        <shortName evidence="9">Peptide Met(O) reductase</shortName>
    </alternativeName>
</protein>
<comment type="catalytic activity">
    <reaction evidence="7">
        <text>L-methionyl-[protein] + [thioredoxin]-disulfide + H2O = L-methionyl-(R)-S-oxide-[protein] + [thioredoxin]-dithiol</text>
        <dbReference type="Rhea" id="RHEA:24164"/>
        <dbReference type="Rhea" id="RHEA-COMP:10698"/>
        <dbReference type="Rhea" id="RHEA-COMP:10700"/>
        <dbReference type="Rhea" id="RHEA-COMP:12313"/>
        <dbReference type="Rhea" id="RHEA-COMP:12314"/>
        <dbReference type="ChEBI" id="CHEBI:15377"/>
        <dbReference type="ChEBI" id="CHEBI:16044"/>
        <dbReference type="ChEBI" id="CHEBI:29950"/>
        <dbReference type="ChEBI" id="CHEBI:45764"/>
        <dbReference type="ChEBI" id="CHEBI:50058"/>
        <dbReference type="EC" id="1.8.4.12"/>
    </reaction>
</comment>
<evidence type="ECO:0000256" key="5">
    <source>
        <dbReference type="ARBA" id="ARBA00024679"/>
    </source>
</evidence>
<dbReference type="InterPro" id="IPR002579">
    <property type="entry name" value="Met_Sox_Rdtase_MsrB_dom"/>
</dbReference>